<sequence>MSYAPQQGYAPPPPQAYGAPPPQPMYYAPQPAYPPQQQAPAQGGSEKGFMAGIAYAHASQSTATPWEDKG</sequence>
<reference evidence="2 3" key="1">
    <citation type="submission" date="2019-09" db="EMBL/GenBank/DDBJ databases">
        <title>Draft genome of the ectomycorrhizal ascomycete Sphaerosporella brunnea.</title>
        <authorList>
            <consortium name="DOE Joint Genome Institute"/>
            <person name="Benucci G.M."/>
            <person name="Marozzi G."/>
            <person name="Antonielli L."/>
            <person name="Sanchez S."/>
            <person name="Marco P."/>
            <person name="Wang X."/>
            <person name="Falini L.B."/>
            <person name="Barry K."/>
            <person name="Haridas S."/>
            <person name="Lipzen A."/>
            <person name="Labutti K."/>
            <person name="Grigoriev I.V."/>
            <person name="Murat C."/>
            <person name="Martin F."/>
            <person name="Albertini E."/>
            <person name="Donnini D."/>
            <person name="Bonito G."/>
        </authorList>
    </citation>
    <scope>NUCLEOTIDE SEQUENCE [LARGE SCALE GENOMIC DNA]</scope>
    <source>
        <strain evidence="2 3">Sb_GMNB300</strain>
    </source>
</reference>
<feature type="compositionally biased region" description="Pro residues" evidence="1">
    <location>
        <begin position="10"/>
        <end position="24"/>
    </location>
</feature>
<name>A0A5J5ERK0_9PEZI</name>
<proteinExistence type="predicted"/>
<dbReference type="Proteomes" id="UP000326924">
    <property type="component" value="Unassembled WGS sequence"/>
</dbReference>
<evidence type="ECO:0000313" key="3">
    <source>
        <dbReference type="Proteomes" id="UP000326924"/>
    </source>
</evidence>
<evidence type="ECO:0000313" key="2">
    <source>
        <dbReference type="EMBL" id="KAA8900877.1"/>
    </source>
</evidence>
<keyword evidence="3" id="KW-1185">Reference proteome</keyword>
<gene>
    <name evidence="2" type="ORF">FN846DRAFT_909093</name>
</gene>
<evidence type="ECO:0000256" key="1">
    <source>
        <dbReference type="SAM" id="MobiDB-lite"/>
    </source>
</evidence>
<dbReference type="AlphaFoldDB" id="A0A5J5ERK0"/>
<comment type="caution">
    <text evidence="2">The sequence shown here is derived from an EMBL/GenBank/DDBJ whole genome shotgun (WGS) entry which is preliminary data.</text>
</comment>
<accession>A0A5J5ERK0</accession>
<dbReference type="EMBL" id="VXIS01000148">
    <property type="protein sequence ID" value="KAA8900877.1"/>
    <property type="molecule type" value="Genomic_DNA"/>
</dbReference>
<feature type="region of interest" description="Disordered" evidence="1">
    <location>
        <begin position="1"/>
        <end position="48"/>
    </location>
</feature>
<feature type="compositionally biased region" description="Low complexity" evidence="1">
    <location>
        <begin position="25"/>
        <end position="44"/>
    </location>
</feature>
<organism evidence="2 3">
    <name type="scientific">Sphaerosporella brunnea</name>
    <dbReference type="NCBI Taxonomy" id="1250544"/>
    <lineage>
        <taxon>Eukaryota</taxon>
        <taxon>Fungi</taxon>
        <taxon>Dikarya</taxon>
        <taxon>Ascomycota</taxon>
        <taxon>Pezizomycotina</taxon>
        <taxon>Pezizomycetes</taxon>
        <taxon>Pezizales</taxon>
        <taxon>Pyronemataceae</taxon>
        <taxon>Sphaerosporella</taxon>
    </lineage>
</organism>
<dbReference type="InParanoid" id="A0A5J5ERK0"/>
<evidence type="ECO:0008006" key="4">
    <source>
        <dbReference type="Google" id="ProtNLM"/>
    </source>
</evidence>
<protein>
    <recommendedName>
        <fullName evidence="4">Cysteine-rich transmembrane CYSTM domain-containing protein</fullName>
    </recommendedName>
</protein>